<organism evidence="3 4">
    <name type="scientific">Cellulomonas persica</name>
    <dbReference type="NCBI Taxonomy" id="76861"/>
    <lineage>
        <taxon>Bacteria</taxon>
        <taxon>Bacillati</taxon>
        <taxon>Actinomycetota</taxon>
        <taxon>Actinomycetes</taxon>
        <taxon>Micrococcales</taxon>
        <taxon>Cellulomonadaceae</taxon>
        <taxon>Cellulomonas</taxon>
    </lineage>
</organism>
<evidence type="ECO:0000313" key="3">
    <source>
        <dbReference type="EMBL" id="GEK17582.1"/>
    </source>
</evidence>
<name>A0A510USG8_9CELL</name>
<keyword evidence="2" id="KW-1133">Transmembrane helix</keyword>
<sequence>MIGHVWHLVWREGLGLLAGLALGLMAGFTVWSSLVLGIAVAAFVVVATRLETDPDPEWDRERNVRPAGSRGDLQDLAWSMVGRDGRAGERAMRRLRETATVRLARHGVDLADPEQSEAVAALVGRRAAATLARRSAPLPSVADLTHTLGALEALGPRPARPELDALDTDVLDGDVVAGHDAEQHDHDHEQSPRPRRNR</sequence>
<dbReference type="EMBL" id="BJUA01000005">
    <property type="protein sequence ID" value="GEK17582.1"/>
    <property type="molecule type" value="Genomic_DNA"/>
</dbReference>
<evidence type="ECO:0000256" key="2">
    <source>
        <dbReference type="SAM" id="Phobius"/>
    </source>
</evidence>
<dbReference type="OrthoDB" id="5147815at2"/>
<keyword evidence="2" id="KW-0472">Membrane</keyword>
<evidence type="ECO:0000313" key="4">
    <source>
        <dbReference type="Proteomes" id="UP000321386"/>
    </source>
</evidence>
<dbReference type="RefSeq" id="WP_146805851.1">
    <property type="nucleotide sequence ID" value="NZ_BJUA01000005.1"/>
</dbReference>
<protein>
    <submittedName>
        <fullName evidence="3">Uncharacterized protein</fullName>
    </submittedName>
</protein>
<accession>A0A510USG8</accession>
<evidence type="ECO:0000256" key="1">
    <source>
        <dbReference type="SAM" id="MobiDB-lite"/>
    </source>
</evidence>
<reference evidence="3 4" key="1">
    <citation type="submission" date="2019-07" db="EMBL/GenBank/DDBJ databases">
        <title>Whole genome shotgun sequence of Cellulomonas persica NBRC 101101.</title>
        <authorList>
            <person name="Hosoyama A."/>
            <person name="Uohara A."/>
            <person name="Ohji S."/>
            <person name="Ichikawa N."/>
        </authorList>
    </citation>
    <scope>NUCLEOTIDE SEQUENCE [LARGE SCALE GENOMIC DNA]</scope>
    <source>
        <strain evidence="3 4">NBRC 101101</strain>
    </source>
</reference>
<keyword evidence="2" id="KW-0812">Transmembrane</keyword>
<gene>
    <name evidence="3" type="ORF">CPE01_13150</name>
</gene>
<feature type="compositionally biased region" description="Basic and acidic residues" evidence="1">
    <location>
        <begin position="177"/>
        <end position="192"/>
    </location>
</feature>
<feature type="transmembrane region" description="Helical" evidence="2">
    <location>
        <begin position="20"/>
        <end position="46"/>
    </location>
</feature>
<keyword evidence="4" id="KW-1185">Reference proteome</keyword>
<dbReference type="Proteomes" id="UP000321386">
    <property type="component" value="Unassembled WGS sequence"/>
</dbReference>
<dbReference type="AlphaFoldDB" id="A0A510USG8"/>
<proteinExistence type="predicted"/>
<feature type="region of interest" description="Disordered" evidence="1">
    <location>
        <begin position="155"/>
        <end position="198"/>
    </location>
</feature>
<comment type="caution">
    <text evidence="3">The sequence shown here is derived from an EMBL/GenBank/DDBJ whole genome shotgun (WGS) entry which is preliminary data.</text>
</comment>